<dbReference type="EMBL" id="CP149822">
    <property type="protein sequence ID" value="WZN39791.1"/>
    <property type="molecule type" value="Genomic_DNA"/>
</dbReference>
<evidence type="ECO:0000313" key="4">
    <source>
        <dbReference type="Proteomes" id="UP001485459"/>
    </source>
</evidence>
<dbReference type="Proteomes" id="UP001485459">
    <property type="component" value="Chromosome"/>
</dbReference>
<dbReference type="RefSeq" id="WP_341834759.1">
    <property type="nucleotide sequence ID" value="NZ_CP149822.1"/>
</dbReference>
<keyword evidence="4" id="KW-1185">Reference proteome</keyword>
<dbReference type="Pfam" id="PF13699">
    <property type="entry name" value="eCIS_core"/>
    <property type="match status" value="1"/>
</dbReference>
<accession>A0ABZ2YLL5</accession>
<name>A0ABZ2YLL5_9BACT</name>
<feature type="region of interest" description="Disordered" evidence="1">
    <location>
        <begin position="1"/>
        <end position="56"/>
    </location>
</feature>
<feature type="region of interest" description="Disordered" evidence="1">
    <location>
        <begin position="485"/>
        <end position="507"/>
    </location>
</feature>
<dbReference type="InterPro" id="IPR025295">
    <property type="entry name" value="eCIS_core_dom"/>
</dbReference>
<evidence type="ECO:0000313" key="3">
    <source>
        <dbReference type="EMBL" id="WZN39791.1"/>
    </source>
</evidence>
<reference evidence="4" key="1">
    <citation type="submission" date="2024-03" db="EMBL/GenBank/DDBJ databases">
        <title>Chitinophaga horti sp. nov., isolated from garden soil.</title>
        <authorList>
            <person name="Lee D.S."/>
            <person name="Han D.M."/>
            <person name="Baek J.H."/>
            <person name="Choi D.G."/>
            <person name="Jeon J.H."/>
            <person name="Jeon C.O."/>
        </authorList>
    </citation>
    <scope>NUCLEOTIDE SEQUENCE [LARGE SCALE GENOMIC DNA]</scope>
    <source>
        <strain evidence="4">GPA1</strain>
    </source>
</reference>
<protein>
    <submittedName>
        <fullName evidence="3">DUF4157 domain-containing protein</fullName>
    </submittedName>
</protein>
<evidence type="ECO:0000259" key="2">
    <source>
        <dbReference type="Pfam" id="PF13699"/>
    </source>
</evidence>
<feature type="domain" description="eCIS core" evidence="2">
    <location>
        <begin position="232"/>
        <end position="308"/>
    </location>
</feature>
<organism evidence="3 4">
    <name type="scientific">Chitinophaga pollutisoli</name>
    <dbReference type="NCBI Taxonomy" id="3133966"/>
    <lineage>
        <taxon>Bacteria</taxon>
        <taxon>Pseudomonadati</taxon>
        <taxon>Bacteroidota</taxon>
        <taxon>Chitinophagia</taxon>
        <taxon>Chitinophagales</taxon>
        <taxon>Chitinophagaceae</taxon>
        <taxon>Chitinophaga</taxon>
    </lineage>
</organism>
<feature type="compositionally biased region" description="Basic and acidic residues" evidence="1">
    <location>
        <begin position="128"/>
        <end position="149"/>
    </location>
</feature>
<sequence length="1280" mass="141644">MHPTPAPHKGNVHPSSHQLQLAAASGSHEERPFFGGTPVQAKLEVSPPDDPHEKEADAVADVVMRSPDASVPPDPPASAGDFVQREFMPAPSMPLQRACASCEAEDLVQRSPYAGGGTFVQRKCAHCEAEEEKTPVQRKCENREKEELVQRSPFGGNVSGDVVQRSCEECKIEDASKEESEDETDADALDSELQPDESEGGTVSPKAATGGAAPAGARFESALHASKGGGQPLPADVRSGMEGRFAQDFGHVRIHQGQQASLMAASINAQAFTHGSDIYFNQNKFDGRSDPGKRLLAHELTHVVQQTGSAPIQPSIQRAEEVKIGNWAHKNIQEGMRNKDKNLITEAGVPGATRKHVEINSAGYADLYKADKHIVSAVQAEVKKGGDDGSGNVKYSYKGFMQSGDRFGQMKQRANAIKRGPKYDTSTDTWDWSVNFPPNFWIGEIKPLFYFDFPGSKDMISSAYNQQSNYIQGFQGFVQQVHKDTNAAPAPGAPKKPKSKAPASIKGTPLDLEPLIPDAINYKKFDTEYAKHGKDAVLKKDTKQRAWIYNLGHGIAVYFLINDPYAPPKYPEHVETQLKQLDPLLKDLRKKKPDMNPVLGTKRIQKKDESKTDWDAAHKVWEDKRRKWATGHAGTEKPKKFLKEQAKGIFKRGKVDKELKISSPAAEQKKLKQVKDIRFWSGLRGRIFGALRFKFAKTFDKVEAFFERVRDKFRKHRQKAEAMKSSAGVFDGWKKVATKSIIRLAVKIFQEMIGLAFQGFVKCMNGILNVVVGKYEKGLEEKGEEMLKELRPQCCEIMGFKEMLDREVEKHDEEIKKFTEAVETIQQWRDILDKVEIAVRVGVQVVSCGTPPALGCLWGLVAQLGISAGLSLLARTDYFENNIAKPAAQSLMDAIVGEKLHNFMIDLLEGTPLKPYLAEAAGCQRITKGAGGGMGAIGAGLDKINPNDPAIAKARKEWEAEYKDEMLADLNKVFKKGDTPMTEVDFKGMLEALKKSGKKPEELKRLLETGKEEKTGQIDFEKALKAVSRKIDHDKAKRTNPRYEKSIGWKPELFQPGATDSSSEDFANAVYDLQESMGIHPDGIAGGGTTQKVYDKKGLKKDEVYKNAQAVEAAEKSEKAKAKLLKDIENFYKIKEVQEAMAKNFPSDADIRKELEGSSRWDAVPNGGAHFVQRSYGALLLMKTDRGSRIGGAVKVADMLYGGERTKVVVDVSTCWVLDDIADWMSDPSGKGPESFIKVNITTEGKAEKPVYFFFSGEKAGTQADVMGIFIFWRFKEFDA</sequence>
<feature type="region of interest" description="Disordered" evidence="1">
    <location>
        <begin position="172"/>
        <end position="215"/>
    </location>
</feature>
<feature type="compositionally biased region" description="Acidic residues" evidence="1">
    <location>
        <begin position="179"/>
        <end position="199"/>
    </location>
</feature>
<dbReference type="Gene3D" id="1.10.238.10">
    <property type="entry name" value="EF-hand"/>
    <property type="match status" value="1"/>
</dbReference>
<gene>
    <name evidence="3" type="ORF">WJU16_17575</name>
</gene>
<evidence type="ECO:0000256" key="1">
    <source>
        <dbReference type="SAM" id="MobiDB-lite"/>
    </source>
</evidence>
<feature type="region of interest" description="Disordered" evidence="1">
    <location>
        <begin position="128"/>
        <end position="160"/>
    </location>
</feature>
<proteinExistence type="predicted"/>